<dbReference type="KEGG" id="acr:Acry_1571"/>
<evidence type="ECO:0008006" key="4">
    <source>
        <dbReference type="Google" id="ProtNLM"/>
    </source>
</evidence>
<dbReference type="AlphaFoldDB" id="A5FYU5"/>
<keyword evidence="3" id="KW-1185">Reference proteome</keyword>
<gene>
    <name evidence="2" type="ordered locus">Acry_1571</name>
</gene>
<sequence length="103" mass="10950">MKTLILLGALALAGTGTAFAQQGNAGTRLTPQQATTMKADLTQAQALVAKINRSYHTDFAIAPKMEHEAMMHMARAEMEMAKAIMDLQINFNPSPLGGFSGGN</sequence>
<evidence type="ECO:0000313" key="2">
    <source>
        <dbReference type="EMBL" id="ABQ30777.1"/>
    </source>
</evidence>
<dbReference type="Proteomes" id="UP000000245">
    <property type="component" value="Chromosome"/>
</dbReference>
<organism evidence="2 3">
    <name type="scientific">Acidiphilium cryptum (strain JF-5)</name>
    <dbReference type="NCBI Taxonomy" id="349163"/>
    <lineage>
        <taxon>Bacteria</taxon>
        <taxon>Pseudomonadati</taxon>
        <taxon>Pseudomonadota</taxon>
        <taxon>Alphaproteobacteria</taxon>
        <taxon>Acetobacterales</taxon>
        <taxon>Acidocellaceae</taxon>
        <taxon>Acidiphilium</taxon>
    </lineage>
</organism>
<dbReference type="EMBL" id="CP000697">
    <property type="protein sequence ID" value="ABQ30777.1"/>
    <property type="molecule type" value="Genomic_DNA"/>
</dbReference>
<accession>A5FYU5</accession>
<proteinExistence type="predicted"/>
<feature type="signal peptide" evidence="1">
    <location>
        <begin position="1"/>
        <end position="20"/>
    </location>
</feature>
<reference evidence="2 3" key="1">
    <citation type="submission" date="2007-05" db="EMBL/GenBank/DDBJ databases">
        <title>Complete sequence of chromosome of Acidiphilium cryptum JF-5.</title>
        <authorList>
            <consortium name="US DOE Joint Genome Institute"/>
            <person name="Copeland A."/>
            <person name="Lucas S."/>
            <person name="Lapidus A."/>
            <person name="Barry K."/>
            <person name="Detter J.C."/>
            <person name="Glavina del Rio T."/>
            <person name="Hammon N."/>
            <person name="Israni S."/>
            <person name="Dalin E."/>
            <person name="Tice H."/>
            <person name="Pitluck S."/>
            <person name="Sims D."/>
            <person name="Brettin T."/>
            <person name="Bruce D."/>
            <person name="Han C."/>
            <person name="Schmutz J."/>
            <person name="Larimer F."/>
            <person name="Land M."/>
            <person name="Hauser L."/>
            <person name="Kyrpides N."/>
            <person name="Kim E."/>
            <person name="Magnuson T."/>
            <person name="Richardson P."/>
        </authorList>
    </citation>
    <scope>NUCLEOTIDE SEQUENCE [LARGE SCALE GENOMIC DNA]</scope>
    <source>
        <strain evidence="2 3">JF-5</strain>
    </source>
</reference>
<dbReference type="RefSeq" id="WP_007422215.1">
    <property type="nucleotide sequence ID" value="NC_009484.1"/>
</dbReference>
<name>A5FYU5_ACICJ</name>
<keyword evidence="1" id="KW-0732">Signal</keyword>
<evidence type="ECO:0000256" key="1">
    <source>
        <dbReference type="SAM" id="SignalP"/>
    </source>
</evidence>
<evidence type="ECO:0000313" key="3">
    <source>
        <dbReference type="Proteomes" id="UP000000245"/>
    </source>
</evidence>
<dbReference type="HOGENOM" id="CLU_2257582_0_0_5"/>
<protein>
    <recommendedName>
        <fullName evidence="4">DUF4168 domain-containing protein</fullName>
    </recommendedName>
</protein>
<feature type="chain" id="PRO_5002683175" description="DUF4168 domain-containing protein" evidence="1">
    <location>
        <begin position="21"/>
        <end position="103"/>
    </location>
</feature>